<organism evidence="4 5">
    <name type="scientific">Phytohabitans flavus</name>
    <dbReference type="NCBI Taxonomy" id="1076124"/>
    <lineage>
        <taxon>Bacteria</taxon>
        <taxon>Bacillati</taxon>
        <taxon>Actinomycetota</taxon>
        <taxon>Actinomycetes</taxon>
        <taxon>Micromonosporales</taxon>
        <taxon>Micromonosporaceae</taxon>
    </lineage>
</organism>
<dbReference type="Gene3D" id="3.40.50.2020">
    <property type="match status" value="1"/>
</dbReference>
<dbReference type="EMBL" id="AP022870">
    <property type="protein sequence ID" value="BCB78720.1"/>
    <property type="molecule type" value="Genomic_DNA"/>
</dbReference>
<dbReference type="KEGG" id="pfla:Pflav_051300"/>
<dbReference type="GO" id="GO:0016757">
    <property type="term" value="F:glycosyltransferase activity"/>
    <property type="evidence" value="ECO:0007669"/>
    <property type="project" value="UniProtKB-KW"/>
</dbReference>
<name>A0A6F8XY33_9ACTN</name>
<evidence type="ECO:0000256" key="2">
    <source>
        <dbReference type="ARBA" id="ARBA00022679"/>
    </source>
</evidence>
<dbReference type="InterPro" id="IPR029057">
    <property type="entry name" value="PRTase-like"/>
</dbReference>
<dbReference type="Pfam" id="PF00156">
    <property type="entry name" value="Pribosyltran"/>
    <property type="match status" value="1"/>
</dbReference>
<dbReference type="InterPro" id="IPR000836">
    <property type="entry name" value="PRTase_dom"/>
</dbReference>
<proteinExistence type="predicted"/>
<dbReference type="AlphaFoldDB" id="A0A6F8XY33"/>
<dbReference type="PANTHER" id="PTHR43363">
    <property type="entry name" value="HYPOXANTHINE PHOSPHORIBOSYLTRANSFERASE"/>
    <property type="match status" value="1"/>
</dbReference>
<dbReference type="CDD" id="cd06223">
    <property type="entry name" value="PRTases_typeI"/>
    <property type="match status" value="1"/>
</dbReference>
<dbReference type="SUPFAM" id="SSF53271">
    <property type="entry name" value="PRTase-like"/>
    <property type="match status" value="1"/>
</dbReference>
<evidence type="ECO:0000259" key="3">
    <source>
        <dbReference type="Pfam" id="PF00156"/>
    </source>
</evidence>
<reference evidence="4 5" key="1">
    <citation type="submission" date="2020-03" db="EMBL/GenBank/DDBJ databases">
        <title>Whole genome shotgun sequence of Phytohabitans flavus NBRC 107702.</title>
        <authorList>
            <person name="Komaki H."/>
            <person name="Tamura T."/>
        </authorList>
    </citation>
    <scope>NUCLEOTIDE SEQUENCE [LARGE SCALE GENOMIC DNA]</scope>
    <source>
        <strain evidence="4 5">NBRC 107702</strain>
    </source>
</reference>
<dbReference type="PANTHER" id="PTHR43363:SF1">
    <property type="entry name" value="HYPOXANTHINE-GUANINE PHOSPHORIBOSYLTRANSFERASE"/>
    <property type="match status" value="1"/>
</dbReference>
<keyword evidence="5" id="KW-1185">Reference proteome</keyword>
<reference evidence="4 5" key="2">
    <citation type="submission" date="2020-03" db="EMBL/GenBank/DDBJ databases">
        <authorList>
            <person name="Ichikawa N."/>
            <person name="Kimura A."/>
            <person name="Kitahashi Y."/>
            <person name="Uohara A."/>
        </authorList>
    </citation>
    <scope>NUCLEOTIDE SEQUENCE [LARGE SCALE GENOMIC DNA]</scope>
    <source>
        <strain evidence="4 5">NBRC 107702</strain>
    </source>
</reference>
<evidence type="ECO:0000313" key="5">
    <source>
        <dbReference type="Proteomes" id="UP000502508"/>
    </source>
</evidence>
<dbReference type="RefSeq" id="WP_173038417.1">
    <property type="nucleotide sequence ID" value="NZ_AP022870.1"/>
</dbReference>
<protein>
    <recommendedName>
        <fullName evidence="3">Phosphoribosyltransferase domain-containing protein</fullName>
    </recommendedName>
</protein>
<gene>
    <name evidence="4" type="ORF">Pflav_051300</name>
</gene>
<feature type="domain" description="Phosphoribosyltransferase" evidence="3">
    <location>
        <begin position="26"/>
        <end position="123"/>
    </location>
</feature>
<evidence type="ECO:0000313" key="4">
    <source>
        <dbReference type="EMBL" id="BCB78720.1"/>
    </source>
</evidence>
<sequence length="148" mass="16442">MLISWEQACLLADDLATQVTKGDCQLNFIVAIARGGFVPARLLSARLDVARLASIGIRYIDDSRTRREFYSFPHPVGNDHRILLVEDVLETGQSLLDARDRLVEAGARVWTAAYFYQSRSAVPRTSRWACGTSRSCFPGTEDLPAVLP</sequence>
<keyword evidence="1" id="KW-0328">Glycosyltransferase</keyword>
<accession>A0A6F8XY33</accession>
<keyword evidence="2" id="KW-0808">Transferase</keyword>
<evidence type="ECO:0000256" key="1">
    <source>
        <dbReference type="ARBA" id="ARBA00022676"/>
    </source>
</evidence>
<dbReference type="Proteomes" id="UP000502508">
    <property type="component" value="Chromosome"/>
</dbReference>